<protein>
    <recommendedName>
        <fullName evidence="3">Acyl carrier protein</fullName>
    </recommendedName>
</protein>
<dbReference type="InterPro" id="IPR010862">
    <property type="entry name" value="DUF1493"/>
</dbReference>
<evidence type="ECO:0008006" key="3">
    <source>
        <dbReference type="Google" id="ProtNLM"/>
    </source>
</evidence>
<dbReference type="EMBL" id="LT634361">
    <property type="protein sequence ID" value="SFZ81498.1"/>
    <property type="molecule type" value="Genomic_DNA"/>
</dbReference>
<accession>A0A2H1E939</accession>
<evidence type="ECO:0000313" key="2">
    <source>
        <dbReference type="Proteomes" id="UP000231564"/>
    </source>
</evidence>
<sequence length="116" mass="13969">MKNNTTLEKLINFIATEYWVDQEKVSLDTKIGEDLKIGGDDGIEFLEKFLDYFNIDYDKNRQWQQHFDSEGFSLINFIGIYNWFRGRKDNQKLYDLTIEHLVKVIELGYWIDMKDE</sequence>
<reference evidence="1 2" key="1">
    <citation type="submission" date="2016-11" db="EMBL/GenBank/DDBJ databases">
        <authorList>
            <person name="Jaros S."/>
            <person name="Januszkiewicz K."/>
            <person name="Wedrychowicz H."/>
        </authorList>
    </citation>
    <scope>NUCLEOTIDE SEQUENCE [LARGE SCALE GENOMIC DNA]</scope>
    <source>
        <strain evidence="1">NCIMB 2154T</strain>
    </source>
</reference>
<dbReference type="Pfam" id="PF07377">
    <property type="entry name" value="DUF1493"/>
    <property type="match status" value="1"/>
</dbReference>
<dbReference type="KEGG" id="tmar:MARIT_1139"/>
<dbReference type="RefSeq" id="WP_024742369.1">
    <property type="nucleotide sequence ID" value="NZ_BAUG01000065.1"/>
</dbReference>
<dbReference type="GeneID" id="47722695"/>
<keyword evidence="2" id="KW-1185">Reference proteome</keyword>
<proteinExistence type="predicted"/>
<dbReference type="OrthoDB" id="1367059at2"/>
<dbReference type="AlphaFoldDB" id="A0A2H1E939"/>
<evidence type="ECO:0000313" key="1">
    <source>
        <dbReference type="EMBL" id="SFZ81498.1"/>
    </source>
</evidence>
<gene>
    <name evidence="1" type="ORF">MARIT_1139</name>
</gene>
<name>A0A2H1E939_9FLAO</name>
<organism evidence="1 2">
    <name type="scientific">Tenacibaculum maritimum NCIMB 2154</name>
    <dbReference type="NCBI Taxonomy" id="1349785"/>
    <lineage>
        <taxon>Bacteria</taxon>
        <taxon>Pseudomonadati</taxon>
        <taxon>Bacteroidota</taxon>
        <taxon>Flavobacteriia</taxon>
        <taxon>Flavobacteriales</taxon>
        <taxon>Flavobacteriaceae</taxon>
        <taxon>Tenacibaculum</taxon>
    </lineage>
</organism>
<dbReference type="Proteomes" id="UP000231564">
    <property type="component" value="Chromosome MARIT"/>
</dbReference>